<dbReference type="AlphaFoldDB" id="A0A1B6DHF6"/>
<accession>A0A1B6DHF6</accession>
<gene>
    <name evidence="1" type="ORF">g.2317</name>
</gene>
<evidence type="ECO:0000313" key="1">
    <source>
        <dbReference type="EMBL" id="JAS25082.1"/>
    </source>
</evidence>
<name>A0A1B6DHF6_9HEMI</name>
<dbReference type="GO" id="GO:0005856">
    <property type="term" value="C:cytoskeleton"/>
    <property type="evidence" value="ECO:0007669"/>
    <property type="project" value="TreeGrafter"/>
</dbReference>
<dbReference type="InterPro" id="IPR051291">
    <property type="entry name" value="CIMAP"/>
</dbReference>
<dbReference type="InterPro" id="IPR010736">
    <property type="entry name" value="SHIPPO-rpt"/>
</dbReference>
<dbReference type="PANTHER" id="PTHR21580:SF28">
    <property type="entry name" value="BOREALIN N-TERMINAL DOMAIN-CONTAINING PROTEIN-RELATED"/>
    <property type="match status" value="1"/>
</dbReference>
<dbReference type="Pfam" id="PF07004">
    <property type="entry name" value="SHIPPO-rpt"/>
    <property type="match status" value="5"/>
</dbReference>
<protein>
    <recommendedName>
        <fullName evidence="2">Outer dense fiber protein 3</fullName>
    </recommendedName>
</protein>
<evidence type="ECO:0008006" key="2">
    <source>
        <dbReference type="Google" id="ProtNLM"/>
    </source>
</evidence>
<proteinExistence type="predicted"/>
<organism evidence="1">
    <name type="scientific">Clastoptera arizonana</name>
    <name type="common">Arizona spittle bug</name>
    <dbReference type="NCBI Taxonomy" id="38151"/>
    <lineage>
        <taxon>Eukaryota</taxon>
        <taxon>Metazoa</taxon>
        <taxon>Ecdysozoa</taxon>
        <taxon>Arthropoda</taxon>
        <taxon>Hexapoda</taxon>
        <taxon>Insecta</taxon>
        <taxon>Pterygota</taxon>
        <taxon>Neoptera</taxon>
        <taxon>Paraneoptera</taxon>
        <taxon>Hemiptera</taxon>
        <taxon>Auchenorrhyncha</taxon>
        <taxon>Cercopoidea</taxon>
        <taxon>Clastopteridae</taxon>
        <taxon>Clastoptera</taxon>
    </lineage>
</organism>
<sequence>MKGAPAPNAYKLPPAVGYKCHDSTKLRNPAYSIRQKLDDDINKPGPSLYNVRDKTRFGIAKSSAFTMTPQPHDIYIPRAPPPTTYSPQKCTANKPKAPMFTIGLPSDDAIEYKSPGPCRYTLPTTLGPKIPDKHCNGAFTLQGKPLDPRGEGHPAPNKYFHSNINTFKPTAPKYTIGTRTNLPEFKMQKPGPSRYNINQTHLQTRPGYSFGSRHSNNTGVYITNADLNTPLARTIK</sequence>
<dbReference type="PANTHER" id="PTHR21580">
    <property type="entry name" value="SHIPPO-1-RELATED"/>
    <property type="match status" value="1"/>
</dbReference>
<dbReference type="EMBL" id="GEDC01012216">
    <property type="protein sequence ID" value="JAS25082.1"/>
    <property type="molecule type" value="Transcribed_RNA"/>
</dbReference>
<reference evidence="1" key="1">
    <citation type="submission" date="2015-12" db="EMBL/GenBank/DDBJ databases">
        <title>De novo transcriptome assembly of four potential Pierce s Disease insect vectors from Arizona vineyards.</title>
        <authorList>
            <person name="Tassone E.E."/>
        </authorList>
    </citation>
    <scope>NUCLEOTIDE SEQUENCE</scope>
</reference>